<evidence type="ECO:0000259" key="7">
    <source>
        <dbReference type="PROSITE" id="PS51296"/>
    </source>
</evidence>
<keyword evidence="9" id="KW-1185">Reference proteome</keyword>
<dbReference type="Proteomes" id="UP000319671">
    <property type="component" value="Unassembled WGS sequence"/>
</dbReference>
<keyword evidence="2" id="KW-0479">Metal-binding</keyword>
<keyword evidence="1" id="KW-0001">2Fe-2S</keyword>
<dbReference type="AlphaFoldDB" id="A0A561CYR1"/>
<dbReference type="GO" id="GO:0051537">
    <property type="term" value="F:2 iron, 2 sulfur cluster binding"/>
    <property type="evidence" value="ECO:0007669"/>
    <property type="project" value="UniProtKB-KW"/>
</dbReference>
<evidence type="ECO:0000256" key="3">
    <source>
        <dbReference type="ARBA" id="ARBA00023002"/>
    </source>
</evidence>
<dbReference type="GO" id="GO:0016705">
    <property type="term" value="F:oxidoreductase activity, acting on paired donors, with incorporation or reduction of molecular oxygen"/>
    <property type="evidence" value="ECO:0007669"/>
    <property type="project" value="UniProtKB-ARBA"/>
</dbReference>
<name>A0A561CYR1_9BACI</name>
<dbReference type="Pfam" id="PF00355">
    <property type="entry name" value="Rieske"/>
    <property type="match status" value="1"/>
</dbReference>
<evidence type="ECO:0000256" key="2">
    <source>
        <dbReference type="ARBA" id="ARBA00022723"/>
    </source>
</evidence>
<proteinExistence type="predicted"/>
<dbReference type="GO" id="GO:0046872">
    <property type="term" value="F:metal ion binding"/>
    <property type="evidence" value="ECO:0007669"/>
    <property type="project" value="UniProtKB-KW"/>
</dbReference>
<feature type="domain" description="Rieske" evidence="7">
    <location>
        <begin position="8"/>
        <end position="103"/>
    </location>
</feature>
<keyword evidence="3" id="KW-0560">Oxidoreductase</keyword>
<keyword evidence="6" id="KW-0534">Nitrate assimilation</keyword>
<accession>A0A561CYR1</accession>
<reference evidence="8 9" key="1">
    <citation type="submission" date="2019-06" db="EMBL/GenBank/DDBJ databases">
        <title>Sorghum-associated microbial communities from plants grown in Nebraska, USA.</title>
        <authorList>
            <person name="Schachtman D."/>
        </authorList>
    </citation>
    <scope>NUCLEOTIDE SEQUENCE [LARGE SCALE GENOMIC DNA]</scope>
    <source>
        <strain evidence="8 9">2482</strain>
    </source>
</reference>
<dbReference type="PANTHER" id="PTHR21496">
    <property type="entry name" value="FERREDOXIN-RELATED"/>
    <property type="match status" value="1"/>
</dbReference>
<dbReference type="NCBIfam" id="TIGR02378">
    <property type="entry name" value="nirD_assim_sml"/>
    <property type="match status" value="1"/>
</dbReference>
<evidence type="ECO:0000313" key="8">
    <source>
        <dbReference type="EMBL" id="TWD96369.1"/>
    </source>
</evidence>
<dbReference type="PANTHER" id="PTHR21496:SF23">
    <property type="entry name" value="3-PHENYLPROPIONATE_CINNAMIC ACID DIOXYGENASE FERREDOXIN SUBUNIT"/>
    <property type="match status" value="1"/>
</dbReference>
<dbReference type="InterPro" id="IPR017941">
    <property type="entry name" value="Rieske_2Fe-2S"/>
</dbReference>
<comment type="caution">
    <text evidence="8">The sequence shown here is derived from an EMBL/GenBank/DDBJ whole genome shotgun (WGS) entry which is preliminary data.</text>
</comment>
<evidence type="ECO:0000256" key="5">
    <source>
        <dbReference type="ARBA" id="ARBA00023014"/>
    </source>
</evidence>
<evidence type="ECO:0000313" key="9">
    <source>
        <dbReference type="Proteomes" id="UP000319671"/>
    </source>
</evidence>
<evidence type="ECO:0000256" key="6">
    <source>
        <dbReference type="ARBA" id="ARBA00023063"/>
    </source>
</evidence>
<evidence type="ECO:0000256" key="1">
    <source>
        <dbReference type="ARBA" id="ARBA00022714"/>
    </source>
</evidence>
<gene>
    <name evidence="8" type="ORF">FB550_11117</name>
</gene>
<dbReference type="InterPro" id="IPR036922">
    <property type="entry name" value="Rieske_2Fe-2S_sf"/>
</dbReference>
<dbReference type="GO" id="GO:0004497">
    <property type="term" value="F:monooxygenase activity"/>
    <property type="evidence" value="ECO:0007669"/>
    <property type="project" value="UniProtKB-ARBA"/>
</dbReference>
<keyword evidence="5" id="KW-0411">Iron-sulfur</keyword>
<keyword evidence="4" id="KW-0408">Iron</keyword>
<dbReference type="EMBL" id="VIVN01000011">
    <property type="protein sequence ID" value="TWD96369.1"/>
    <property type="molecule type" value="Genomic_DNA"/>
</dbReference>
<protein>
    <submittedName>
        <fullName evidence="8">Nitrite reductase (NADH) small subunit</fullName>
    </submittedName>
</protein>
<dbReference type="CDD" id="cd03530">
    <property type="entry name" value="Rieske_NirD_small_Bacillus"/>
    <property type="match status" value="1"/>
</dbReference>
<dbReference type="GO" id="GO:0008942">
    <property type="term" value="F:nitrite reductase [NAD(P)H] activity"/>
    <property type="evidence" value="ECO:0007669"/>
    <property type="project" value="InterPro"/>
</dbReference>
<dbReference type="GO" id="GO:0042128">
    <property type="term" value="P:nitrate assimilation"/>
    <property type="evidence" value="ECO:0007669"/>
    <property type="project" value="UniProtKB-KW"/>
</dbReference>
<dbReference type="Gene3D" id="2.102.10.10">
    <property type="entry name" value="Rieske [2Fe-2S] iron-sulphur domain"/>
    <property type="match status" value="1"/>
</dbReference>
<dbReference type="RefSeq" id="WP_144566871.1">
    <property type="nucleotide sequence ID" value="NZ_VIVN01000011.1"/>
</dbReference>
<dbReference type="SUPFAM" id="SSF50022">
    <property type="entry name" value="ISP domain"/>
    <property type="match status" value="1"/>
</dbReference>
<dbReference type="PROSITE" id="PS51296">
    <property type="entry name" value="RIESKE"/>
    <property type="match status" value="1"/>
</dbReference>
<dbReference type="InterPro" id="IPR012748">
    <property type="entry name" value="Rieske-like_NirD"/>
</dbReference>
<sequence>MEETIRRVFIGSTEDMPRKLGKTTVIGNTEIAVFRLENGDIRAIENRCPHKGGVLAEGIVSGEFVFCPMHDWKICVTDGKVQAPDIGCVKSFPVEVIEDQVFILVDEEK</sequence>
<evidence type="ECO:0000256" key="4">
    <source>
        <dbReference type="ARBA" id="ARBA00023004"/>
    </source>
</evidence>
<organism evidence="8 9">
    <name type="scientific">Neobacillus bataviensis</name>
    <dbReference type="NCBI Taxonomy" id="220685"/>
    <lineage>
        <taxon>Bacteria</taxon>
        <taxon>Bacillati</taxon>
        <taxon>Bacillota</taxon>
        <taxon>Bacilli</taxon>
        <taxon>Bacillales</taxon>
        <taxon>Bacillaceae</taxon>
        <taxon>Neobacillus</taxon>
    </lineage>
</organism>